<dbReference type="Gene3D" id="1.25.40.380">
    <property type="entry name" value="Protein of unknown function DUF1810"/>
    <property type="match status" value="1"/>
</dbReference>
<accession>A0ABT0BNJ5</accession>
<dbReference type="Pfam" id="PF08837">
    <property type="entry name" value="DUF1810"/>
    <property type="match status" value="1"/>
</dbReference>
<comment type="caution">
    <text evidence="1">The sequence shown here is derived from an EMBL/GenBank/DDBJ whole genome shotgun (WGS) entry which is preliminary data.</text>
</comment>
<keyword evidence="2" id="KW-1185">Reference proteome</keyword>
<reference evidence="1 2" key="1">
    <citation type="submission" date="2022-04" db="EMBL/GenBank/DDBJ databases">
        <title>Identification of a novel bacterium isolated from mangrove sediments.</title>
        <authorList>
            <person name="Pan X."/>
        </authorList>
    </citation>
    <scope>NUCLEOTIDE SEQUENCE [LARGE SCALE GENOMIC DNA]</scope>
    <source>
        <strain evidence="1 2">B2638</strain>
    </source>
</reference>
<evidence type="ECO:0000313" key="2">
    <source>
        <dbReference type="Proteomes" id="UP001202281"/>
    </source>
</evidence>
<sequence>MGPSGLERFTDAQRDVYAQALGELRAGAKRSHWMWFVFPQLAGLGHSPTARFYAIGGLGEAQDYLAHPLLGPRLAECTDAMLNWRGRRGAIAILGPVDALKFRSSMTLFELAAATPGSRFADALDAFHDGQRDARTLQLLGRTDH</sequence>
<dbReference type="InterPro" id="IPR014937">
    <property type="entry name" value="DUF1810"/>
</dbReference>
<dbReference type="InterPro" id="IPR036287">
    <property type="entry name" value="Rv1873-like_sf"/>
</dbReference>
<name>A0ABT0BNJ5_9SPHN</name>
<dbReference type="RefSeq" id="WP_243919653.1">
    <property type="nucleotide sequence ID" value="NZ_JALHLG010000007.1"/>
</dbReference>
<dbReference type="PIRSF" id="PIRSF008546">
    <property type="entry name" value="UCP008546"/>
    <property type="match status" value="1"/>
</dbReference>
<dbReference type="EMBL" id="JALHLG010000007">
    <property type="protein sequence ID" value="MCJ2186612.1"/>
    <property type="molecule type" value="Genomic_DNA"/>
</dbReference>
<dbReference type="Proteomes" id="UP001202281">
    <property type="component" value="Unassembled WGS sequence"/>
</dbReference>
<organism evidence="1 2">
    <name type="scientific">Novosphingobium beihaiensis</name>
    <dbReference type="NCBI Taxonomy" id="2930389"/>
    <lineage>
        <taxon>Bacteria</taxon>
        <taxon>Pseudomonadati</taxon>
        <taxon>Pseudomonadota</taxon>
        <taxon>Alphaproteobacteria</taxon>
        <taxon>Sphingomonadales</taxon>
        <taxon>Sphingomonadaceae</taxon>
        <taxon>Novosphingobium</taxon>
    </lineage>
</organism>
<dbReference type="SUPFAM" id="SSF140736">
    <property type="entry name" value="Rv1873-like"/>
    <property type="match status" value="1"/>
</dbReference>
<protein>
    <submittedName>
        <fullName evidence="1">DUF1810 domain-containing protein</fullName>
    </submittedName>
</protein>
<evidence type="ECO:0000313" key="1">
    <source>
        <dbReference type="EMBL" id="MCJ2186612.1"/>
    </source>
</evidence>
<gene>
    <name evidence="1" type="ORF">MTR66_07265</name>
</gene>
<proteinExistence type="predicted"/>